<feature type="signal peptide" evidence="8">
    <location>
        <begin position="1"/>
        <end position="33"/>
    </location>
</feature>
<evidence type="ECO:0000256" key="7">
    <source>
        <dbReference type="RuleBase" id="RU004004"/>
    </source>
</evidence>
<keyword evidence="6" id="KW-0998">Cell outer membrane</keyword>
<feature type="domain" description="NolW-like" evidence="10">
    <location>
        <begin position="154"/>
        <end position="217"/>
    </location>
</feature>
<dbReference type="InterPro" id="IPR001775">
    <property type="entry name" value="GspD/PilQ"/>
</dbReference>
<reference evidence="11" key="1">
    <citation type="submission" date="2024-07" db="EMBL/GenBank/DDBJ databases">
        <authorList>
            <person name="Biller S.J."/>
        </authorList>
    </citation>
    <scope>NUCLEOTIDE SEQUENCE</scope>
    <source>
        <strain evidence="11">WC2420</strain>
    </source>
</reference>
<dbReference type="GO" id="GO:0009279">
    <property type="term" value="C:cell outer membrane"/>
    <property type="evidence" value="ECO:0007669"/>
    <property type="project" value="UniProtKB-SubCell"/>
</dbReference>
<evidence type="ECO:0000256" key="1">
    <source>
        <dbReference type="ARBA" id="ARBA00004442"/>
    </source>
</evidence>
<organism evidence="11">
    <name type="scientific">Rouxiella sp. WC2420</name>
    <dbReference type="NCBI Taxonomy" id="3234145"/>
    <lineage>
        <taxon>Bacteria</taxon>
        <taxon>Pseudomonadati</taxon>
        <taxon>Pseudomonadota</taxon>
        <taxon>Gammaproteobacteria</taxon>
        <taxon>Enterobacterales</taxon>
        <taxon>Yersiniaceae</taxon>
        <taxon>Rouxiella</taxon>
    </lineage>
</organism>
<keyword evidence="4 8" id="KW-0732">Signal</keyword>
<dbReference type="AlphaFoldDB" id="A0AB39VTI5"/>
<dbReference type="InterPro" id="IPR038591">
    <property type="entry name" value="NolW-like_sf"/>
</dbReference>
<dbReference type="PRINTS" id="PR01032">
    <property type="entry name" value="PHAGEIV"/>
</dbReference>
<feature type="chain" id="PRO_5044192758" evidence="8">
    <location>
        <begin position="34"/>
        <end position="449"/>
    </location>
</feature>
<comment type="similarity">
    <text evidence="2">Belongs to the bacterial secretin family. PilQ subfamily.</text>
</comment>
<dbReference type="Gene3D" id="3.30.1370.130">
    <property type="match status" value="1"/>
</dbReference>
<dbReference type="Pfam" id="PF03958">
    <property type="entry name" value="Secretin_N"/>
    <property type="match status" value="1"/>
</dbReference>
<dbReference type="InterPro" id="IPR005644">
    <property type="entry name" value="NolW-like"/>
</dbReference>
<accession>A0AB39VTI5</accession>
<evidence type="ECO:0000256" key="2">
    <source>
        <dbReference type="ARBA" id="ARBA00006304"/>
    </source>
</evidence>
<proteinExistence type="inferred from homology"/>
<dbReference type="PROSITE" id="PS00875">
    <property type="entry name" value="T2SP_D"/>
    <property type="match status" value="1"/>
</dbReference>
<dbReference type="InterPro" id="IPR004845">
    <property type="entry name" value="T2SS_GspD_CS"/>
</dbReference>
<dbReference type="InterPro" id="IPR004846">
    <property type="entry name" value="T2SS/T3SS_dom"/>
</dbReference>
<gene>
    <name evidence="11" type="primary">hofQ</name>
    <name evidence="11" type="ORF">AB3G37_01490</name>
</gene>
<keyword evidence="3 7" id="KW-0813">Transport</keyword>
<evidence type="ECO:0000259" key="10">
    <source>
        <dbReference type="Pfam" id="PF03958"/>
    </source>
</evidence>
<dbReference type="InterPro" id="IPR013355">
    <property type="entry name" value="Pilus_4_PilQ"/>
</dbReference>
<feature type="domain" description="Type II/III secretion system secretin-like" evidence="9">
    <location>
        <begin position="287"/>
        <end position="446"/>
    </location>
</feature>
<dbReference type="RefSeq" id="WP_369789506.1">
    <property type="nucleotide sequence ID" value="NZ_CP165628.1"/>
</dbReference>
<dbReference type="GO" id="GO:0009306">
    <property type="term" value="P:protein secretion"/>
    <property type="evidence" value="ECO:0007669"/>
    <property type="project" value="InterPro"/>
</dbReference>
<dbReference type="Pfam" id="PF00263">
    <property type="entry name" value="Secretin"/>
    <property type="match status" value="1"/>
</dbReference>
<dbReference type="EMBL" id="CP165628">
    <property type="protein sequence ID" value="XDU72831.1"/>
    <property type="molecule type" value="Genomic_DNA"/>
</dbReference>
<dbReference type="NCBIfam" id="NF010083">
    <property type="entry name" value="PRK13568.1"/>
    <property type="match status" value="1"/>
</dbReference>
<name>A0AB39VTI5_9GAMM</name>
<keyword evidence="5" id="KW-0472">Membrane</keyword>
<sequence length="449" mass="48683">MRFFAAAFHSAFFLLRIMCAAVLVLEFTFSAHAAGKTTPAAKTSAAVKNEKTAVAPISLEFFEAPIGLILRALADHQQLNLVIGQGVEGNLTLRLNTLPWQQAMDIVMRMGRLTSQKQGNVLMVFPETELARQRQQKTEQAERQKLARPLISSTLALKHADATAVATQLSAQKGTLLSLRALVSADSRTNQLLIRDTQPELDNAKVWVSALDFPIQQVQLAAHIVTMNQDNLRELGVKWGLNRPDIASKGASIGDVNIGAAVENPMITAGFTLARIGERLLSLELSALEQKDRVHIIASPRLMTANMQTASIKQGTEIPYQVSSGASGATSIEFKEAVLGMEVTPRILPNGAITLALQISQNMPGRKIKQAEGEALSIDKQEIKTQVTVKDGETLVLGGIFQQQDINTVNKVPGLGGLPLVGGLFKQQSAHDQRRELVIFITPTLINSQ</sequence>
<evidence type="ECO:0000256" key="8">
    <source>
        <dbReference type="SAM" id="SignalP"/>
    </source>
</evidence>
<evidence type="ECO:0000256" key="5">
    <source>
        <dbReference type="ARBA" id="ARBA00023136"/>
    </source>
</evidence>
<dbReference type="InterPro" id="IPR051808">
    <property type="entry name" value="Type_IV_pilus_biogenesis"/>
</dbReference>
<evidence type="ECO:0000259" key="9">
    <source>
        <dbReference type="Pfam" id="PF00263"/>
    </source>
</evidence>
<protein>
    <submittedName>
        <fullName evidence="11">DNA uptake porin HofQ</fullName>
    </submittedName>
</protein>
<dbReference type="PANTHER" id="PTHR30604:SF1">
    <property type="entry name" value="DNA UTILIZATION PROTEIN HOFQ"/>
    <property type="match status" value="1"/>
</dbReference>
<dbReference type="NCBIfam" id="TIGR02515">
    <property type="entry name" value="IV_pilus_PilQ"/>
    <property type="match status" value="1"/>
</dbReference>
<evidence type="ECO:0000313" key="11">
    <source>
        <dbReference type="EMBL" id="XDU72831.1"/>
    </source>
</evidence>
<dbReference type="PANTHER" id="PTHR30604">
    <property type="entry name" value="PROTEIN TRANSPORT PROTEIN HOFQ"/>
    <property type="match status" value="1"/>
</dbReference>
<evidence type="ECO:0000256" key="6">
    <source>
        <dbReference type="ARBA" id="ARBA00023237"/>
    </source>
</evidence>
<dbReference type="Gene3D" id="3.30.1370.120">
    <property type="match status" value="1"/>
</dbReference>
<evidence type="ECO:0000256" key="4">
    <source>
        <dbReference type="ARBA" id="ARBA00022729"/>
    </source>
</evidence>
<dbReference type="PRINTS" id="PR00811">
    <property type="entry name" value="BCTERIALGSPD"/>
</dbReference>
<evidence type="ECO:0000256" key="3">
    <source>
        <dbReference type="ARBA" id="ARBA00022448"/>
    </source>
</evidence>
<comment type="subcellular location">
    <subcellularLocation>
        <location evidence="1 7">Cell outer membrane</location>
    </subcellularLocation>
</comment>